<comment type="caution">
    <text evidence="1">The sequence shown here is derived from an EMBL/GenBank/DDBJ whole genome shotgun (WGS) entry which is preliminary data.</text>
</comment>
<protein>
    <recommendedName>
        <fullName evidence="3">WD40 repeat domain-containing protein</fullName>
    </recommendedName>
</protein>
<dbReference type="SUPFAM" id="SSF50969">
    <property type="entry name" value="YVTN repeat-like/Quinoprotein amine dehydrogenase"/>
    <property type="match status" value="1"/>
</dbReference>
<dbReference type="RefSeq" id="WP_102649244.1">
    <property type="nucleotide sequence ID" value="NZ_PNYA01000042.1"/>
</dbReference>
<dbReference type="InterPro" id="IPR011044">
    <property type="entry name" value="Quino_amine_DH_bsu"/>
</dbReference>
<evidence type="ECO:0000313" key="1">
    <source>
        <dbReference type="EMBL" id="PMS14643.1"/>
    </source>
</evidence>
<dbReference type="OrthoDB" id="500003at2"/>
<dbReference type="EMBL" id="PNYA01000042">
    <property type="protein sequence ID" value="PMS14643.1"/>
    <property type="molecule type" value="Genomic_DNA"/>
</dbReference>
<gene>
    <name evidence="1" type="ORF">C0Z18_30825</name>
</gene>
<evidence type="ECO:0008006" key="3">
    <source>
        <dbReference type="Google" id="ProtNLM"/>
    </source>
</evidence>
<name>A0A2N7VBV3_9BURK</name>
<sequence length="356" mass="38577">MTDATAANAVNPPTPKLERTISLGHAPLLGLGVLAGKFAPIVKKMTFSPDGRYLGLVVTTSDSPTDIVIWDLEANKEQARIHCNSVYADMPWEKLLWLQGGKVVTFGARWQWDAMSGKALPDNPAMGREARLNHDGTKMLTISGAIGDPSTIHVYDTAEWAEHKIDLEGLQAGTAVWTADDKILALVSGTADSIRTVVNGHYVKPYDTAIRLIDPAGKTPTRDVWFDEEATGDPKLPFKNAFSVDSDMEPSFAKNQVFLDSGAVIDSSTLVMRPFWTEISGGFAVSSDGRWLFAKGMTFVDPARKPVPNTVVDTATGQAVSRFTGGMEDLGGIAASRDGEWLAIGDESTVYLYRLR</sequence>
<reference evidence="1 2" key="1">
    <citation type="submission" date="2018-01" db="EMBL/GenBank/DDBJ databases">
        <title>Whole genome analyses suggest that Burkholderia sensu lato contains two further novel genera in the rhizoxinica-symbiotica group Mycetohabitans gen. nov., and Trinickia gen. nov.: implications for the evolution of diazotrophy and nodulation in the Burkholderiaceae.</title>
        <authorList>
            <person name="Estrada-de los Santos P."/>
            <person name="Palmer M."/>
            <person name="Chavez-Ramirez B."/>
            <person name="Beukes C."/>
            <person name="Steenkamp E.T."/>
            <person name="Hirsch A.M."/>
            <person name="Manyaka P."/>
            <person name="Maluk M."/>
            <person name="Lafos M."/>
            <person name="Crook M."/>
            <person name="Gross E."/>
            <person name="Simon M.F."/>
            <person name="Bueno dos Reis Junior F."/>
            <person name="Poole P.S."/>
            <person name="Venter S.N."/>
            <person name="James E.K."/>
        </authorList>
    </citation>
    <scope>NUCLEOTIDE SEQUENCE [LARGE SCALE GENOMIC DNA]</scope>
    <source>
        <strain evidence="1 2">GIMN1.004</strain>
    </source>
</reference>
<dbReference type="Gene3D" id="2.130.10.10">
    <property type="entry name" value="YVTN repeat-like/Quinoprotein amine dehydrogenase"/>
    <property type="match status" value="2"/>
</dbReference>
<dbReference type="Proteomes" id="UP000235616">
    <property type="component" value="Unassembled WGS sequence"/>
</dbReference>
<proteinExistence type="predicted"/>
<organism evidence="1 2">
    <name type="scientific">Trinickia dabaoshanensis</name>
    <dbReference type="NCBI Taxonomy" id="564714"/>
    <lineage>
        <taxon>Bacteria</taxon>
        <taxon>Pseudomonadati</taxon>
        <taxon>Pseudomonadota</taxon>
        <taxon>Betaproteobacteria</taxon>
        <taxon>Burkholderiales</taxon>
        <taxon>Burkholderiaceae</taxon>
        <taxon>Trinickia</taxon>
    </lineage>
</organism>
<evidence type="ECO:0000313" key="2">
    <source>
        <dbReference type="Proteomes" id="UP000235616"/>
    </source>
</evidence>
<dbReference type="InterPro" id="IPR015943">
    <property type="entry name" value="WD40/YVTN_repeat-like_dom_sf"/>
</dbReference>
<accession>A0A2N7VBV3</accession>
<keyword evidence="2" id="KW-1185">Reference proteome</keyword>
<dbReference type="AlphaFoldDB" id="A0A2N7VBV3"/>